<comment type="caution">
    <text evidence="3">The sequence shown here is derived from an EMBL/GenBank/DDBJ whole genome shotgun (WGS) entry which is preliminary data.</text>
</comment>
<gene>
    <name evidence="3" type="ORF">LX15_000955</name>
</gene>
<accession>A0ABT1HP64</accession>
<feature type="coiled-coil region" evidence="1">
    <location>
        <begin position="56"/>
        <end position="83"/>
    </location>
</feature>
<evidence type="ECO:0000256" key="1">
    <source>
        <dbReference type="SAM" id="Coils"/>
    </source>
</evidence>
<proteinExistence type="predicted"/>
<dbReference type="Proteomes" id="UP001205311">
    <property type="component" value="Unassembled WGS sequence"/>
</dbReference>
<organism evidence="3 4">
    <name type="scientific">Streptoalloteichus tenebrarius (strain ATCC 17920 / DSM 40477 / JCM 4838 / CBS 697.72 / NBRC 16177 / NCIMB 11028 / NRRL B-12390 / A12253. 1 / ISP 5477)</name>
    <name type="common">Streptomyces tenebrarius</name>
    <dbReference type="NCBI Taxonomy" id="1933"/>
    <lineage>
        <taxon>Bacteria</taxon>
        <taxon>Bacillati</taxon>
        <taxon>Actinomycetota</taxon>
        <taxon>Actinomycetes</taxon>
        <taxon>Pseudonocardiales</taxon>
        <taxon>Pseudonocardiaceae</taxon>
        <taxon>Streptoalloteichus</taxon>
    </lineage>
</organism>
<dbReference type="Pfam" id="PF14428">
    <property type="entry name" value="DddA-like"/>
    <property type="match status" value="1"/>
</dbReference>
<reference evidence="3 4" key="1">
    <citation type="submission" date="2022-06" db="EMBL/GenBank/DDBJ databases">
        <title>Genomic Encyclopedia of Archaeal and Bacterial Type Strains, Phase II (KMG-II): from individual species to whole genera.</title>
        <authorList>
            <person name="Goeker M."/>
        </authorList>
    </citation>
    <scope>NUCLEOTIDE SEQUENCE [LARGE SCALE GENOMIC DNA]</scope>
    <source>
        <strain evidence="3 4">DSM 40477</strain>
    </source>
</reference>
<evidence type="ECO:0000313" key="3">
    <source>
        <dbReference type="EMBL" id="MCP2257270.1"/>
    </source>
</evidence>
<evidence type="ECO:0000313" key="4">
    <source>
        <dbReference type="Proteomes" id="UP001205311"/>
    </source>
</evidence>
<dbReference type="InterPro" id="IPR032724">
    <property type="entry name" value="SCP1.201-like"/>
</dbReference>
<protein>
    <submittedName>
        <fullName evidence="3">SCP1.201-like deaminase</fullName>
    </submittedName>
</protein>
<feature type="compositionally biased region" description="Pro residues" evidence="2">
    <location>
        <begin position="88"/>
        <end position="105"/>
    </location>
</feature>
<dbReference type="RefSeq" id="WP_253668233.1">
    <property type="nucleotide sequence ID" value="NZ_JAMTCP010000003.1"/>
</dbReference>
<evidence type="ECO:0000256" key="2">
    <source>
        <dbReference type="SAM" id="MobiDB-lite"/>
    </source>
</evidence>
<keyword evidence="4" id="KW-1185">Reference proteome</keyword>
<keyword evidence="1" id="KW-0175">Coiled coil</keyword>
<name>A0ABT1HP64_STRSD</name>
<dbReference type="EMBL" id="JAMTCP010000003">
    <property type="protein sequence ID" value="MCP2257270.1"/>
    <property type="molecule type" value="Genomic_DNA"/>
</dbReference>
<sequence>MSAIEEVAAAVRAIADRLPDQEIAIAVDALQDCHTVFAAVMEGSWAEEPALVSTWLASALHQLAEVTQLLAELRTRLNNLADNLAAPPAPANLAPAPPAPAPAPAPAAQRPFPVDREWGQRARARLPTRPNDKGPTLGIYVDEDGIEHPVRSGREEDGVDLALAKLMVEQGMVPAIMKNPGGATHVELKVAYRMRASNTQYAELAINNKIDREQYGCHELLPKVLLPGQTMVIHDTTGTHIYRGTPQP</sequence>
<feature type="region of interest" description="Disordered" evidence="2">
    <location>
        <begin position="88"/>
        <end position="109"/>
    </location>
</feature>